<feature type="transmembrane region" description="Helical" evidence="1">
    <location>
        <begin position="145"/>
        <end position="167"/>
    </location>
</feature>
<keyword evidence="1" id="KW-0812">Transmembrane</keyword>
<sequence length="333" mass="35739">MSLGAVLSLLKAVAFLFAAVAVVVRLPRVARRRRVDFVWVGTALAALAFSANGVMVPEPTVDAWLGGENIFHLVRNLLALSAVWCLRAALVQSLQRRDWSRSRTLREAAIGGALLLGLTAAFFSIDRGPTSGAFIPDHLAQGGTLVYTLLIMVMGAWNAADVARVAFRELTLRQHGYDRLLWPGLFGLGVGGSLLVLGCALEAGYAVLGYSGTWDAVAVALRASFGPVFLPGAVLVCLAVAWLGLYAQGRRLKMGLRMDILRIAPVWAHLGADRWSPGGRPPGWRSALSADPQKVLYSAVIAVEDALRAENAGLSEKQRCALRGAERRFELTS</sequence>
<feature type="transmembrane region" description="Helical" evidence="1">
    <location>
        <begin position="228"/>
        <end position="247"/>
    </location>
</feature>
<feature type="transmembrane region" description="Helical" evidence="1">
    <location>
        <begin position="69"/>
        <end position="87"/>
    </location>
</feature>
<feature type="transmembrane region" description="Helical" evidence="1">
    <location>
        <begin position="6"/>
        <end position="26"/>
    </location>
</feature>
<feature type="transmembrane region" description="Helical" evidence="1">
    <location>
        <begin position="108"/>
        <end position="125"/>
    </location>
</feature>
<evidence type="ECO:0000256" key="1">
    <source>
        <dbReference type="SAM" id="Phobius"/>
    </source>
</evidence>
<organism evidence="2 3">
    <name type="scientific">Kocuria turfanensis</name>
    <dbReference type="NCBI Taxonomy" id="388357"/>
    <lineage>
        <taxon>Bacteria</taxon>
        <taxon>Bacillati</taxon>
        <taxon>Actinomycetota</taxon>
        <taxon>Actinomycetes</taxon>
        <taxon>Micrococcales</taxon>
        <taxon>Micrococcaceae</taxon>
        <taxon>Kocuria</taxon>
    </lineage>
</organism>
<proteinExistence type="predicted"/>
<evidence type="ECO:0000313" key="3">
    <source>
        <dbReference type="Proteomes" id="UP000321103"/>
    </source>
</evidence>
<dbReference type="Proteomes" id="UP000321103">
    <property type="component" value="Unassembled WGS sequence"/>
</dbReference>
<accession>A0A512IIE9</accession>
<dbReference type="STRING" id="388357.GCA_001580365_03505"/>
<keyword evidence="1" id="KW-1133">Transmembrane helix</keyword>
<name>A0A512IIE9_9MICC</name>
<gene>
    <name evidence="2" type="ORF">KTU01_36060</name>
</gene>
<reference evidence="2 3" key="1">
    <citation type="submission" date="2019-07" db="EMBL/GenBank/DDBJ databases">
        <title>Whole genome shotgun sequence of Kocuria turfanensis NBRC 107627.</title>
        <authorList>
            <person name="Hosoyama A."/>
            <person name="Uohara A."/>
            <person name="Ohji S."/>
            <person name="Ichikawa N."/>
        </authorList>
    </citation>
    <scope>NUCLEOTIDE SEQUENCE [LARGE SCALE GENOMIC DNA]</scope>
    <source>
        <strain evidence="2 3">NBRC 107627</strain>
    </source>
</reference>
<dbReference type="EMBL" id="BJZS01000133">
    <property type="protein sequence ID" value="GEO97483.1"/>
    <property type="molecule type" value="Genomic_DNA"/>
</dbReference>
<dbReference type="AlphaFoldDB" id="A0A512IIE9"/>
<dbReference type="RefSeq" id="WP_147017949.1">
    <property type="nucleotide sequence ID" value="NZ_BJZS01000133.1"/>
</dbReference>
<feature type="transmembrane region" description="Helical" evidence="1">
    <location>
        <begin position="179"/>
        <end position="208"/>
    </location>
</feature>
<keyword evidence="3" id="KW-1185">Reference proteome</keyword>
<evidence type="ECO:0000313" key="2">
    <source>
        <dbReference type="EMBL" id="GEO97483.1"/>
    </source>
</evidence>
<protein>
    <submittedName>
        <fullName evidence="2">Uncharacterized protein</fullName>
    </submittedName>
</protein>
<feature type="transmembrane region" description="Helical" evidence="1">
    <location>
        <begin position="38"/>
        <end position="57"/>
    </location>
</feature>
<comment type="caution">
    <text evidence="2">The sequence shown here is derived from an EMBL/GenBank/DDBJ whole genome shotgun (WGS) entry which is preliminary data.</text>
</comment>
<keyword evidence="1" id="KW-0472">Membrane</keyword>